<reference evidence="1" key="1">
    <citation type="submission" date="2023-08" db="EMBL/GenBank/DDBJ databases">
        <title>Chromosome-level Genome Assembly of mud carp (Cirrhinus molitorella).</title>
        <authorList>
            <person name="Liu H."/>
        </authorList>
    </citation>
    <scope>NUCLEOTIDE SEQUENCE</scope>
    <source>
        <strain evidence="1">Prfri</strain>
        <tissue evidence="1">Muscle</tissue>
    </source>
</reference>
<dbReference type="Proteomes" id="UP001187343">
    <property type="component" value="Unassembled WGS sequence"/>
</dbReference>
<evidence type="ECO:0000313" key="1">
    <source>
        <dbReference type="EMBL" id="KAK2876157.1"/>
    </source>
</evidence>
<organism evidence="1 2">
    <name type="scientific">Cirrhinus molitorella</name>
    <name type="common">mud carp</name>
    <dbReference type="NCBI Taxonomy" id="172907"/>
    <lineage>
        <taxon>Eukaryota</taxon>
        <taxon>Metazoa</taxon>
        <taxon>Chordata</taxon>
        <taxon>Craniata</taxon>
        <taxon>Vertebrata</taxon>
        <taxon>Euteleostomi</taxon>
        <taxon>Actinopterygii</taxon>
        <taxon>Neopterygii</taxon>
        <taxon>Teleostei</taxon>
        <taxon>Ostariophysi</taxon>
        <taxon>Cypriniformes</taxon>
        <taxon>Cyprinidae</taxon>
        <taxon>Labeoninae</taxon>
        <taxon>Labeonini</taxon>
        <taxon>Cirrhinus</taxon>
    </lineage>
</organism>
<keyword evidence="2" id="KW-1185">Reference proteome</keyword>
<protein>
    <submittedName>
        <fullName evidence="1">Uncharacterized protein</fullName>
    </submittedName>
</protein>
<sequence>MSDLVGSLALDENDNGYSDAHTHTPKFNTRSYHRCGHKGGRVQLACRVTSLPPIQSPGYLKAPRQSHNKYTGLPWIFPAAYGSVRHTREDILLCAALPSHSLPQCSRTASAMAFLKERAYSAALCIEIALRENQR</sequence>
<comment type="caution">
    <text evidence="1">The sequence shown here is derived from an EMBL/GenBank/DDBJ whole genome shotgun (WGS) entry which is preliminary data.</text>
</comment>
<proteinExistence type="predicted"/>
<accession>A0AA88TNI3</accession>
<dbReference type="AlphaFoldDB" id="A0AA88TNI3"/>
<dbReference type="EMBL" id="JAUYZG010000020">
    <property type="protein sequence ID" value="KAK2876157.1"/>
    <property type="molecule type" value="Genomic_DNA"/>
</dbReference>
<gene>
    <name evidence="1" type="ORF">Q8A67_020253</name>
</gene>
<evidence type="ECO:0000313" key="2">
    <source>
        <dbReference type="Proteomes" id="UP001187343"/>
    </source>
</evidence>
<name>A0AA88TNI3_9TELE</name>